<dbReference type="EMBL" id="JADKNH010000004">
    <property type="protein sequence ID" value="MBF4693129.1"/>
    <property type="molecule type" value="Genomic_DNA"/>
</dbReference>
<reference evidence="3 4" key="1">
    <citation type="submission" date="2020-11" db="EMBL/GenBank/DDBJ databases">
        <title>Fusibacter basophilias sp. nov.</title>
        <authorList>
            <person name="Qiu D."/>
        </authorList>
    </citation>
    <scope>NUCLEOTIDE SEQUENCE [LARGE SCALE GENOMIC DNA]</scope>
    <source>
        <strain evidence="3 4">Q10-2</strain>
    </source>
</reference>
<gene>
    <name evidence="3" type="ORF">ISU02_08355</name>
</gene>
<dbReference type="HAMAP" id="MF_01845">
    <property type="entry name" value="UPF0597"/>
    <property type="match status" value="1"/>
</dbReference>
<dbReference type="Pfam" id="PF03313">
    <property type="entry name" value="SDH_alpha"/>
    <property type="match status" value="1"/>
</dbReference>
<proteinExistence type="inferred from homology"/>
<keyword evidence="4" id="KW-1185">Reference proteome</keyword>
<dbReference type="RefSeq" id="WP_194701358.1">
    <property type="nucleotide sequence ID" value="NZ_JADKNH010000004.1"/>
</dbReference>
<comment type="similarity">
    <text evidence="1">Belongs to the UPF0597 family.</text>
</comment>
<evidence type="ECO:0000313" key="4">
    <source>
        <dbReference type="Proteomes" id="UP000614200"/>
    </source>
</evidence>
<comment type="caution">
    <text evidence="3">The sequence shown here is derived from an EMBL/GenBank/DDBJ whole genome shotgun (WGS) entry which is preliminary data.</text>
</comment>
<evidence type="ECO:0000313" key="3">
    <source>
        <dbReference type="EMBL" id="MBF4693129.1"/>
    </source>
</evidence>
<dbReference type="InterPro" id="IPR005130">
    <property type="entry name" value="Ser_deHydtase-like_asu"/>
</dbReference>
<dbReference type="Proteomes" id="UP000614200">
    <property type="component" value="Unassembled WGS sequence"/>
</dbReference>
<accession>A0ABR9ZRQ7</accession>
<dbReference type="PIRSF" id="PIRSF006054">
    <property type="entry name" value="UCP006054"/>
    <property type="match status" value="1"/>
</dbReference>
<sequence length="416" mass="44687">MENEYGEILKKELILALGCTEPISIAYAAALAKSQLGSMPKKIEVSVSGNIIKNVKGVIVPNTSGMRGIEVAVVAGLLSSKPESKLEVLEHVSEENISKIKDLLKTIEIRVIQVKNKSNLYVEITEYSENEKVCVVIENKHTNVTSIKKNDLTLHDLEVEVLNKGTDYTFMSYSGITEFAFSGDYLMYKDILDQQIEKNYGIAQIGLSEDFGMNIGKTLIKTARSAKEKSVAYAAAGSDARMSGSSLPVVINSGSGNQGMTVSLPIYVYCISEAIETEKMYRALIFANLIAIYIKSKIGSLSAFCGAVSAATAVSGAITYLRGGTFEAIENSIKNAFSNLPGVICDGAKPSCAYKIYSSLDSAFLASDLALKGIVAENGCGIIFESVDKTISAVGEIGNKGMKSTDEVILDIMTSW</sequence>
<protein>
    <recommendedName>
        <fullName evidence="1">UPF0597 protein ISU02_08355</fullName>
    </recommendedName>
</protein>
<evidence type="ECO:0000256" key="1">
    <source>
        <dbReference type="HAMAP-Rule" id="MF_01845"/>
    </source>
</evidence>
<dbReference type="PANTHER" id="PTHR30501:SF2">
    <property type="entry name" value="UPF0597 PROTEIN YHAM"/>
    <property type="match status" value="1"/>
</dbReference>
<feature type="domain" description="Serine dehydratase-like alpha subunit" evidence="2">
    <location>
        <begin position="84"/>
        <end position="411"/>
    </location>
</feature>
<organism evidence="3 4">
    <name type="scientific">Fusibacter ferrireducens</name>
    <dbReference type="NCBI Taxonomy" id="2785058"/>
    <lineage>
        <taxon>Bacteria</taxon>
        <taxon>Bacillati</taxon>
        <taxon>Bacillota</taxon>
        <taxon>Clostridia</taxon>
        <taxon>Eubacteriales</taxon>
        <taxon>Eubacteriales Family XII. Incertae Sedis</taxon>
        <taxon>Fusibacter</taxon>
    </lineage>
</organism>
<name>A0ABR9ZRQ7_9FIRM</name>
<dbReference type="InterPro" id="IPR021144">
    <property type="entry name" value="UPF0597"/>
</dbReference>
<evidence type="ECO:0000259" key="2">
    <source>
        <dbReference type="Pfam" id="PF03313"/>
    </source>
</evidence>
<dbReference type="PANTHER" id="PTHR30501">
    <property type="entry name" value="UPF0597 PROTEIN YHAM"/>
    <property type="match status" value="1"/>
</dbReference>